<dbReference type="Proteomes" id="UP001589608">
    <property type="component" value="Unassembled WGS sequence"/>
</dbReference>
<evidence type="ECO:0000313" key="1">
    <source>
        <dbReference type="EMBL" id="MFB9449255.1"/>
    </source>
</evidence>
<evidence type="ECO:0000313" key="2">
    <source>
        <dbReference type="Proteomes" id="UP001589608"/>
    </source>
</evidence>
<name>A0ABV5MK68_9ACTN</name>
<accession>A0ABV5MK68</accession>
<sequence length="56" mass="6111">MRGRSRRPVRLTGVQAGQLFDDGHAAQAAALLVKTHLRHEHPHTAVAYEDLIDAVG</sequence>
<comment type="caution">
    <text evidence="1">The sequence shown here is derived from an EMBL/GenBank/DDBJ whole genome shotgun (WGS) entry which is preliminary data.</text>
</comment>
<organism evidence="1 2">
    <name type="scientific">Dactylosporangium vinaceum</name>
    <dbReference type="NCBI Taxonomy" id="53362"/>
    <lineage>
        <taxon>Bacteria</taxon>
        <taxon>Bacillati</taxon>
        <taxon>Actinomycetota</taxon>
        <taxon>Actinomycetes</taxon>
        <taxon>Micromonosporales</taxon>
        <taxon>Micromonosporaceae</taxon>
        <taxon>Dactylosporangium</taxon>
    </lineage>
</organism>
<gene>
    <name evidence="1" type="ORF">ACFFTR_39780</name>
</gene>
<protein>
    <submittedName>
        <fullName evidence="1">Uncharacterized protein</fullName>
    </submittedName>
</protein>
<proteinExistence type="predicted"/>
<dbReference type="RefSeq" id="WP_223103477.1">
    <property type="nucleotide sequence ID" value="NZ_CP061913.1"/>
</dbReference>
<dbReference type="EMBL" id="JBHMCA010000065">
    <property type="protein sequence ID" value="MFB9449255.1"/>
    <property type="molecule type" value="Genomic_DNA"/>
</dbReference>
<keyword evidence="2" id="KW-1185">Reference proteome</keyword>
<reference evidence="1 2" key="1">
    <citation type="submission" date="2024-09" db="EMBL/GenBank/DDBJ databases">
        <authorList>
            <person name="Sun Q."/>
            <person name="Mori K."/>
        </authorList>
    </citation>
    <scope>NUCLEOTIDE SEQUENCE [LARGE SCALE GENOMIC DNA]</scope>
    <source>
        <strain evidence="1 2">JCM 3307</strain>
    </source>
</reference>